<dbReference type="InterPro" id="IPR016032">
    <property type="entry name" value="Sig_transdc_resp-reg_C-effctor"/>
</dbReference>
<proteinExistence type="predicted"/>
<gene>
    <name evidence="8" type="ORF">VLY81_10485</name>
</gene>
<keyword evidence="9" id="KW-1185">Reference proteome</keyword>
<keyword evidence="3" id="KW-0238">DNA-binding</keyword>
<dbReference type="InterPro" id="IPR001789">
    <property type="entry name" value="Sig_transdc_resp-reg_receiver"/>
</dbReference>
<dbReference type="PRINTS" id="PR00038">
    <property type="entry name" value="HTHLUXR"/>
</dbReference>
<evidence type="ECO:0000256" key="1">
    <source>
        <dbReference type="ARBA" id="ARBA00022553"/>
    </source>
</evidence>
<dbReference type="SUPFAM" id="SSF46894">
    <property type="entry name" value="C-terminal effector domain of the bipartite response regulators"/>
    <property type="match status" value="1"/>
</dbReference>
<evidence type="ECO:0000313" key="8">
    <source>
        <dbReference type="EMBL" id="WRP15966.1"/>
    </source>
</evidence>
<dbReference type="InterPro" id="IPR039420">
    <property type="entry name" value="WalR-like"/>
</dbReference>
<evidence type="ECO:0000256" key="5">
    <source>
        <dbReference type="PROSITE-ProRule" id="PRU00169"/>
    </source>
</evidence>
<dbReference type="SUPFAM" id="SSF52172">
    <property type="entry name" value="CheY-like"/>
    <property type="match status" value="1"/>
</dbReference>
<dbReference type="InterPro" id="IPR058245">
    <property type="entry name" value="NreC/VraR/RcsB-like_REC"/>
</dbReference>
<keyword evidence="4" id="KW-0804">Transcription</keyword>
<protein>
    <submittedName>
        <fullName evidence="8">Response regulator transcription factor</fullName>
    </submittedName>
</protein>
<dbReference type="PROSITE" id="PS50043">
    <property type="entry name" value="HTH_LUXR_2"/>
    <property type="match status" value="1"/>
</dbReference>
<dbReference type="Gene3D" id="3.40.50.2300">
    <property type="match status" value="1"/>
</dbReference>
<reference evidence="9" key="1">
    <citation type="submission" date="2023-12" db="EMBL/GenBank/DDBJ databases">
        <title>Novel isolates from deep terrestrial aquifers shed light on the physiology and ecology of the class Limnochordia.</title>
        <authorList>
            <person name="Karnachuk O.V."/>
            <person name="Lukina A.P."/>
            <person name="Avakyan M.R."/>
            <person name="Kadnikov V."/>
            <person name="Begmatov S."/>
            <person name="Beletsky A.V."/>
            <person name="Mardanov A.V."/>
            <person name="Ravin N.V."/>
        </authorList>
    </citation>
    <scope>NUCLEOTIDE SEQUENCE [LARGE SCALE GENOMIC DNA]</scope>
    <source>
        <strain evidence="9">LN</strain>
    </source>
</reference>
<dbReference type="Pfam" id="PF00072">
    <property type="entry name" value="Response_reg"/>
    <property type="match status" value="1"/>
</dbReference>
<dbReference type="SMART" id="SM00448">
    <property type="entry name" value="REC"/>
    <property type="match status" value="1"/>
</dbReference>
<dbReference type="CDD" id="cd06170">
    <property type="entry name" value="LuxR_C_like"/>
    <property type="match status" value="1"/>
</dbReference>
<dbReference type="EMBL" id="CP141614">
    <property type="protein sequence ID" value="WRP15966.1"/>
    <property type="molecule type" value="Genomic_DNA"/>
</dbReference>
<evidence type="ECO:0000256" key="3">
    <source>
        <dbReference type="ARBA" id="ARBA00023125"/>
    </source>
</evidence>
<dbReference type="PANTHER" id="PTHR43214:SF43">
    <property type="entry name" value="TWO-COMPONENT RESPONSE REGULATOR"/>
    <property type="match status" value="1"/>
</dbReference>
<keyword evidence="1 5" id="KW-0597">Phosphoprotein</keyword>
<dbReference type="Proteomes" id="UP001333102">
    <property type="component" value="Chromosome"/>
</dbReference>
<keyword evidence="2" id="KW-0805">Transcription regulation</keyword>
<evidence type="ECO:0000313" key="9">
    <source>
        <dbReference type="Proteomes" id="UP001333102"/>
    </source>
</evidence>
<dbReference type="InterPro" id="IPR000792">
    <property type="entry name" value="Tscrpt_reg_LuxR_C"/>
</dbReference>
<organism evidence="8 9">
    <name type="scientific">Geochorda subterranea</name>
    <dbReference type="NCBI Taxonomy" id="3109564"/>
    <lineage>
        <taxon>Bacteria</taxon>
        <taxon>Bacillati</taxon>
        <taxon>Bacillota</taxon>
        <taxon>Limnochordia</taxon>
        <taxon>Limnochordales</taxon>
        <taxon>Geochordaceae</taxon>
        <taxon>Geochorda</taxon>
    </lineage>
</organism>
<evidence type="ECO:0000256" key="2">
    <source>
        <dbReference type="ARBA" id="ARBA00023015"/>
    </source>
</evidence>
<evidence type="ECO:0000256" key="4">
    <source>
        <dbReference type="ARBA" id="ARBA00023163"/>
    </source>
</evidence>
<feature type="modified residue" description="4-aspartylphosphate" evidence="5">
    <location>
        <position position="50"/>
    </location>
</feature>
<name>A0ABZ1BTJ9_9FIRM</name>
<dbReference type="PANTHER" id="PTHR43214">
    <property type="entry name" value="TWO-COMPONENT RESPONSE REGULATOR"/>
    <property type="match status" value="1"/>
</dbReference>
<accession>A0ABZ1BTJ9</accession>
<sequence>MIVDDDPLARYALRSLVEAVDGVDVVTEAAGSHDALQQAEDSRPELALVDVQMGDADGLQLTRALVERHPALKVLVVSVLPEDPYALEALRSGAWGYLRKEHVARHIQEAVMALSQGLTYLAPSVAPGLLRRLLWASDARPSPTLTPREREVLALLSQGLSNKEIASRLHSTVRTVKAHISHILQKLNVQDRTQAALLAVRLGMSQEGAAGRPD</sequence>
<dbReference type="PROSITE" id="PS50110">
    <property type="entry name" value="RESPONSE_REGULATORY"/>
    <property type="match status" value="1"/>
</dbReference>
<dbReference type="Pfam" id="PF00196">
    <property type="entry name" value="GerE"/>
    <property type="match status" value="1"/>
</dbReference>
<evidence type="ECO:0000259" key="6">
    <source>
        <dbReference type="PROSITE" id="PS50043"/>
    </source>
</evidence>
<feature type="domain" description="HTH luxR-type" evidence="6">
    <location>
        <begin position="138"/>
        <end position="203"/>
    </location>
</feature>
<feature type="domain" description="Response regulatory" evidence="7">
    <location>
        <begin position="1"/>
        <end position="115"/>
    </location>
</feature>
<dbReference type="InterPro" id="IPR011006">
    <property type="entry name" value="CheY-like_superfamily"/>
</dbReference>
<dbReference type="RefSeq" id="WP_324670401.1">
    <property type="nucleotide sequence ID" value="NZ_CP141614.1"/>
</dbReference>
<evidence type="ECO:0000259" key="7">
    <source>
        <dbReference type="PROSITE" id="PS50110"/>
    </source>
</evidence>
<dbReference type="CDD" id="cd17535">
    <property type="entry name" value="REC_NarL-like"/>
    <property type="match status" value="1"/>
</dbReference>
<dbReference type="SMART" id="SM00421">
    <property type="entry name" value="HTH_LUXR"/>
    <property type="match status" value="1"/>
</dbReference>